<dbReference type="Gramene" id="PRQ39590">
    <property type="protein sequence ID" value="PRQ39590"/>
    <property type="gene ID" value="RchiOBHm_Chr4g0426921"/>
</dbReference>
<dbReference type="EMBL" id="PDCK01000042">
    <property type="protein sequence ID" value="PRQ39590.1"/>
    <property type="molecule type" value="Genomic_DNA"/>
</dbReference>
<protein>
    <submittedName>
        <fullName evidence="1">Uncharacterized protein</fullName>
    </submittedName>
</protein>
<organism evidence="1 2">
    <name type="scientific">Rosa chinensis</name>
    <name type="common">China rose</name>
    <dbReference type="NCBI Taxonomy" id="74649"/>
    <lineage>
        <taxon>Eukaryota</taxon>
        <taxon>Viridiplantae</taxon>
        <taxon>Streptophyta</taxon>
        <taxon>Embryophyta</taxon>
        <taxon>Tracheophyta</taxon>
        <taxon>Spermatophyta</taxon>
        <taxon>Magnoliopsida</taxon>
        <taxon>eudicotyledons</taxon>
        <taxon>Gunneridae</taxon>
        <taxon>Pentapetalae</taxon>
        <taxon>rosids</taxon>
        <taxon>fabids</taxon>
        <taxon>Rosales</taxon>
        <taxon>Rosaceae</taxon>
        <taxon>Rosoideae</taxon>
        <taxon>Rosoideae incertae sedis</taxon>
        <taxon>Rosa</taxon>
    </lineage>
</organism>
<name>A0A2P6QZI3_ROSCH</name>
<gene>
    <name evidence="1" type="ORF">RchiOBHm_Chr4g0426921</name>
</gene>
<keyword evidence="2" id="KW-1185">Reference proteome</keyword>
<evidence type="ECO:0000313" key="1">
    <source>
        <dbReference type="EMBL" id="PRQ39590.1"/>
    </source>
</evidence>
<accession>A0A2P6QZI3</accession>
<comment type="caution">
    <text evidence="1">The sequence shown here is derived from an EMBL/GenBank/DDBJ whole genome shotgun (WGS) entry which is preliminary data.</text>
</comment>
<sequence length="53" mass="5910">MILSPFDFSIIISELDFVIIVVTNPTNPDCNPPNQRCIIIDILQLLSLSQPVV</sequence>
<proteinExistence type="predicted"/>
<reference evidence="1 2" key="1">
    <citation type="journal article" date="2018" name="Nat. Genet.">
        <title>The Rosa genome provides new insights in the design of modern roses.</title>
        <authorList>
            <person name="Bendahmane M."/>
        </authorList>
    </citation>
    <scope>NUCLEOTIDE SEQUENCE [LARGE SCALE GENOMIC DNA]</scope>
    <source>
        <strain evidence="2">cv. Old Blush</strain>
    </source>
</reference>
<dbReference type="AlphaFoldDB" id="A0A2P6QZI3"/>
<evidence type="ECO:0000313" key="2">
    <source>
        <dbReference type="Proteomes" id="UP000238479"/>
    </source>
</evidence>
<dbReference type="Proteomes" id="UP000238479">
    <property type="component" value="Chromosome 4"/>
</dbReference>